<proteinExistence type="predicted"/>
<dbReference type="CDD" id="cd24054">
    <property type="entry name" value="ASKHA_NBD_AaPPX-GppA_MtPPX2-like"/>
    <property type="match status" value="1"/>
</dbReference>
<dbReference type="Gene3D" id="3.30.420.40">
    <property type="match status" value="1"/>
</dbReference>
<dbReference type="PANTHER" id="PTHR30005:SF13">
    <property type="entry name" value="EXOPOLYPHOSPHATASE 2"/>
    <property type="match status" value="1"/>
</dbReference>
<dbReference type="AlphaFoldDB" id="A0A9X3MY02"/>
<dbReference type="InterPro" id="IPR043129">
    <property type="entry name" value="ATPase_NBD"/>
</dbReference>
<dbReference type="SUPFAM" id="SSF53067">
    <property type="entry name" value="Actin-like ATPase domain"/>
    <property type="match status" value="2"/>
</dbReference>
<comment type="caution">
    <text evidence="2">The sequence shown here is derived from an EMBL/GenBank/DDBJ whole genome shotgun (WGS) entry which is preliminary data.</text>
</comment>
<reference evidence="2" key="1">
    <citation type="submission" date="2022-10" db="EMBL/GenBank/DDBJ databases">
        <title>The WGS of Solirubrobacter ginsenosidimutans DSM 21036.</title>
        <authorList>
            <person name="Jiang Z."/>
        </authorList>
    </citation>
    <scope>NUCLEOTIDE SEQUENCE</scope>
    <source>
        <strain evidence="2">DSM 21036</strain>
    </source>
</reference>
<dbReference type="InterPro" id="IPR050273">
    <property type="entry name" value="GppA/Ppx_hydrolase"/>
</dbReference>
<dbReference type="Gene3D" id="3.30.420.150">
    <property type="entry name" value="Exopolyphosphatase. Domain 2"/>
    <property type="match status" value="1"/>
</dbReference>
<organism evidence="2 3">
    <name type="scientific">Solirubrobacter ginsenosidimutans</name>
    <dbReference type="NCBI Taxonomy" id="490573"/>
    <lineage>
        <taxon>Bacteria</taxon>
        <taxon>Bacillati</taxon>
        <taxon>Actinomycetota</taxon>
        <taxon>Thermoleophilia</taxon>
        <taxon>Solirubrobacterales</taxon>
        <taxon>Solirubrobacteraceae</taxon>
        <taxon>Solirubrobacter</taxon>
    </lineage>
</organism>
<dbReference type="Pfam" id="PF02541">
    <property type="entry name" value="Ppx-GppA"/>
    <property type="match status" value="1"/>
</dbReference>
<dbReference type="RefSeq" id="WP_270042643.1">
    <property type="nucleotide sequence ID" value="NZ_JAPDOD010000024.1"/>
</dbReference>
<name>A0A9X3MY02_9ACTN</name>
<feature type="domain" description="Ppx/GppA phosphatase N-terminal" evidence="1">
    <location>
        <begin position="31"/>
        <end position="282"/>
    </location>
</feature>
<accession>A0A9X3MY02</accession>
<dbReference type="Proteomes" id="UP001149140">
    <property type="component" value="Unassembled WGS sequence"/>
</dbReference>
<evidence type="ECO:0000313" key="2">
    <source>
        <dbReference type="EMBL" id="MDA0163400.1"/>
    </source>
</evidence>
<dbReference type="PANTHER" id="PTHR30005">
    <property type="entry name" value="EXOPOLYPHOSPHATASE"/>
    <property type="match status" value="1"/>
</dbReference>
<gene>
    <name evidence="2" type="ORF">OM076_24210</name>
</gene>
<keyword evidence="3" id="KW-1185">Reference proteome</keyword>
<dbReference type="GO" id="GO:0016462">
    <property type="term" value="F:pyrophosphatase activity"/>
    <property type="evidence" value="ECO:0007669"/>
    <property type="project" value="TreeGrafter"/>
</dbReference>
<sequence length="297" mass="31621">MSRVAAVDIGTNSTRLLIAEGDQERARASIVTRLGEGVDRSGTLSDAAQQRVLDVLAGFRATIEEHRCEHAAAAMTSAVRDAANGGAFAARVEEALGFAPRILSGDEEARLTYAGATYGRDGDFLVIDIGGGSTELVLGGTGFHVSTQIGVVRHSERHLHSDPPTAAELENLTRDVHEILMAHVPVRLREIRVNAIAVAGTPTQSAAIDLGLDEYDPNRVEGHILTASRLRELLVQTAGLKLAERRGITGLDPERASVIVAGIAILLEVIDCFDLDQVEASEHDILWGLARSTTEGT</sequence>
<evidence type="ECO:0000313" key="3">
    <source>
        <dbReference type="Proteomes" id="UP001149140"/>
    </source>
</evidence>
<dbReference type="InterPro" id="IPR003695">
    <property type="entry name" value="Ppx_GppA_N"/>
</dbReference>
<dbReference type="EMBL" id="JAPDOD010000024">
    <property type="protein sequence ID" value="MDA0163400.1"/>
    <property type="molecule type" value="Genomic_DNA"/>
</dbReference>
<evidence type="ECO:0000259" key="1">
    <source>
        <dbReference type="Pfam" id="PF02541"/>
    </source>
</evidence>
<protein>
    <submittedName>
        <fullName evidence="2">Ppx/GppA family phosphatase</fullName>
    </submittedName>
</protein>